<dbReference type="InterPro" id="IPR024929">
    <property type="entry name" value="GNL2_CP_dom"/>
</dbReference>
<evidence type="ECO:0000313" key="10">
    <source>
        <dbReference type="EMBL" id="GMM33883.1"/>
    </source>
</evidence>
<organism evidence="10 11">
    <name type="scientific">Saccharomycopsis crataegensis</name>
    <dbReference type="NCBI Taxonomy" id="43959"/>
    <lineage>
        <taxon>Eukaryota</taxon>
        <taxon>Fungi</taxon>
        <taxon>Dikarya</taxon>
        <taxon>Ascomycota</taxon>
        <taxon>Saccharomycotina</taxon>
        <taxon>Saccharomycetes</taxon>
        <taxon>Saccharomycopsidaceae</taxon>
        <taxon>Saccharomycopsis</taxon>
    </lineage>
</organism>
<proteinExistence type="inferred from homology"/>
<feature type="region of interest" description="Disordered" evidence="8">
    <location>
        <begin position="1"/>
        <end position="26"/>
    </location>
</feature>
<dbReference type="Pfam" id="PF08153">
    <property type="entry name" value="NGP1NT"/>
    <property type="match status" value="1"/>
</dbReference>
<keyword evidence="5 7" id="KW-0342">GTP-binding</keyword>
<comment type="subcellular location">
    <subcellularLocation>
        <location evidence="2 7">Nucleus</location>
        <location evidence="2 7">Nucleolus</location>
    </subcellularLocation>
</comment>
<keyword evidence="11" id="KW-1185">Reference proteome</keyword>
<gene>
    <name evidence="10" type="ORF">DASC09_012080</name>
</gene>
<feature type="region of interest" description="Disordered" evidence="8">
    <location>
        <begin position="456"/>
        <end position="500"/>
    </location>
</feature>
<dbReference type="PROSITE" id="PS51721">
    <property type="entry name" value="G_CP"/>
    <property type="match status" value="1"/>
</dbReference>
<evidence type="ECO:0000256" key="4">
    <source>
        <dbReference type="ARBA" id="ARBA00022741"/>
    </source>
</evidence>
<dbReference type="EMBL" id="BTFZ01000002">
    <property type="protein sequence ID" value="GMM33883.1"/>
    <property type="molecule type" value="Genomic_DNA"/>
</dbReference>
<dbReference type="CDD" id="cd01858">
    <property type="entry name" value="NGP_1"/>
    <property type="match status" value="1"/>
</dbReference>
<keyword evidence="4 7" id="KW-0547">Nucleotide-binding</keyword>
<dbReference type="InterPro" id="IPR023179">
    <property type="entry name" value="GTP-bd_ortho_bundle_sf"/>
</dbReference>
<dbReference type="GO" id="GO:0005730">
    <property type="term" value="C:nucleolus"/>
    <property type="evidence" value="ECO:0007669"/>
    <property type="project" value="UniProtKB-SubCell"/>
</dbReference>
<evidence type="ECO:0000256" key="7">
    <source>
        <dbReference type="RuleBase" id="RU364023"/>
    </source>
</evidence>
<evidence type="ECO:0000256" key="8">
    <source>
        <dbReference type="SAM" id="MobiDB-lite"/>
    </source>
</evidence>
<evidence type="ECO:0000256" key="2">
    <source>
        <dbReference type="ARBA" id="ARBA00004604"/>
    </source>
</evidence>
<dbReference type="Pfam" id="PF01926">
    <property type="entry name" value="MMR_HSR1"/>
    <property type="match status" value="1"/>
</dbReference>
<dbReference type="SUPFAM" id="SSF52540">
    <property type="entry name" value="P-loop containing nucleoside triphosphate hydrolases"/>
    <property type="match status" value="1"/>
</dbReference>
<evidence type="ECO:0000256" key="5">
    <source>
        <dbReference type="ARBA" id="ARBA00023134"/>
    </source>
</evidence>
<evidence type="ECO:0000313" key="11">
    <source>
        <dbReference type="Proteomes" id="UP001360560"/>
    </source>
</evidence>
<name>A0AAV5QIA9_9ASCO</name>
<dbReference type="GO" id="GO:0005525">
    <property type="term" value="F:GTP binding"/>
    <property type="evidence" value="ECO:0007669"/>
    <property type="project" value="UniProtKB-KW"/>
</dbReference>
<reference evidence="10 11" key="1">
    <citation type="journal article" date="2023" name="Elife">
        <title>Identification of key yeast species and microbe-microbe interactions impacting larval growth of Drosophila in the wild.</title>
        <authorList>
            <person name="Mure A."/>
            <person name="Sugiura Y."/>
            <person name="Maeda R."/>
            <person name="Honda K."/>
            <person name="Sakurai N."/>
            <person name="Takahashi Y."/>
            <person name="Watada M."/>
            <person name="Katoh T."/>
            <person name="Gotoh A."/>
            <person name="Gotoh Y."/>
            <person name="Taniguchi I."/>
            <person name="Nakamura K."/>
            <person name="Hayashi T."/>
            <person name="Katayama T."/>
            <person name="Uemura T."/>
            <person name="Hattori Y."/>
        </authorList>
    </citation>
    <scope>NUCLEOTIDE SEQUENCE [LARGE SCALE GENOMIC DNA]</scope>
    <source>
        <strain evidence="10 11">SC-9</strain>
    </source>
</reference>
<dbReference type="Proteomes" id="UP001360560">
    <property type="component" value="Unassembled WGS sequence"/>
</dbReference>
<accession>A0AAV5QIA9</accession>
<feature type="compositionally biased region" description="Basic and acidic residues" evidence="8">
    <location>
        <begin position="487"/>
        <end position="500"/>
    </location>
</feature>
<sequence>MGVQKKEKTRRAKESKNDGAGNKFGNIKVKGENFYHDAKKAKRMKMYKQDASVLQSKEIPTARIDPNRRWFNNSRVISQDALEYFRNAVQTTQSNTYNVILKRNKLPMSLLEEKSNDVVNNGQLSSKAVVELESFENTFGPKSQRKKQAKVHTSFNELIASSNDDIDKFQDQQALSTTLGLMNTTDTDGWTQAAKDAIFSKGQSKRIWNELYKVIDSSDVVIQVLDARDPMGTRCEKIEQFMKTDTPHKHMIFVLNKCDLVPTWVAAAWVKYLSKSYPTLAFHASIKNSFGKGSLIQLLRQFKKLKADKPQISVGFIGYPNVGKSSVINCLKSKKVANVAPIPGETKVWQYVALLKSIFLIDCPGVVPPSKSDSDADILFRGAVRVENVSNPEQYIDIILEKVKRNYLERTYEISGWNDYVEFLEMIAKKKGKLLKGGEANLPGVAKQVINDFNRGKIPWFVPPPQDEKKEGEKSGKEQGDEPEQKEEEKNEEEWKGIQD</sequence>
<dbReference type="RefSeq" id="XP_064850883.1">
    <property type="nucleotide sequence ID" value="XM_064994811.1"/>
</dbReference>
<dbReference type="InterPro" id="IPR006073">
    <property type="entry name" value="GTP-bd"/>
</dbReference>
<feature type="domain" description="CP-type G" evidence="9">
    <location>
        <begin position="208"/>
        <end position="369"/>
    </location>
</feature>
<evidence type="ECO:0000256" key="3">
    <source>
        <dbReference type="ARBA" id="ARBA00022127"/>
    </source>
</evidence>
<dbReference type="InterPro" id="IPR027417">
    <property type="entry name" value="P-loop_NTPase"/>
</dbReference>
<feature type="compositionally biased region" description="Basic and acidic residues" evidence="8">
    <location>
        <begin position="466"/>
        <end position="480"/>
    </location>
</feature>
<evidence type="ECO:0000256" key="1">
    <source>
        <dbReference type="ARBA" id="ARBA00003892"/>
    </source>
</evidence>
<keyword evidence="6 7" id="KW-0539">Nucleus</keyword>
<dbReference type="Gene3D" id="1.10.1580.10">
    <property type="match status" value="1"/>
</dbReference>
<dbReference type="PRINTS" id="PR00326">
    <property type="entry name" value="GTP1OBG"/>
</dbReference>
<dbReference type="InterPro" id="IPR012971">
    <property type="entry name" value="NOG2_N_dom"/>
</dbReference>
<dbReference type="InterPro" id="IPR030378">
    <property type="entry name" value="G_CP_dom"/>
</dbReference>
<dbReference type="AlphaFoldDB" id="A0AAV5QIA9"/>
<evidence type="ECO:0000259" key="9">
    <source>
        <dbReference type="PROSITE" id="PS51721"/>
    </source>
</evidence>
<dbReference type="PANTHER" id="PTHR11089:SF9">
    <property type="entry name" value="NUCLEOLAR GTP-BINDING PROTEIN 2"/>
    <property type="match status" value="1"/>
</dbReference>
<dbReference type="FunFam" id="3.40.50.300:FF:000559">
    <property type="entry name" value="Nuclear/nucleolar GTPase 2"/>
    <property type="match status" value="1"/>
</dbReference>
<comment type="function">
    <text evidence="1 7">GTPase that associates with pre-60S ribosomal subunits in the nucleolus and is required for their nuclear export and maturation.</text>
</comment>
<comment type="caution">
    <text evidence="10">The sequence shown here is derived from an EMBL/GenBank/DDBJ whole genome shotgun (WGS) entry which is preliminary data.</text>
</comment>
<feature type="compositionally biased region" description="Basic and acidic residues" evidence="8">
    <location>
        <begin position="1"/>
        <end position="17"/>
    </location>
</feature>
<protein>
    <recommendedName>
        <fullName evidence="3 7">Nucleolar GTP-binding protein 2</fullName>
    </recommendedName>
</protein>
<dbReference type="InterPro" id="IPR050755">
    <property type="entry name" value="TRAFAC_YlqF/YawG_RiboMat"/>
</dbReference>
<comment type="similarity">
    <text evidence="7">Belongs to the TRAFAC class YlqF/YawG GTPase family. NOG2 subfamily.</text>
</comment>
<evidence type="ECO:0000256" key="6">
    <source>
        <dbReference type="ARBA" id="ARBA00023242"/>
    </source>
</evidence>
<dbReference type="Gene3D" id="3.40.50.300">
    <property type="entry name" value="P-loop containing nucleotide triphosphate hydrolases"/>
    <property type="match status" value="1"/>
</dbReference>
<dbReference type="GeneID" id="90071862"/>
<dbReference type="PANTHER" id="PTHR11089">
    <property type="entry name" value="GTP-BINDING PROTEIN-RELATED"/>
    <property type="match status" value="1"/>
</dbReference>